<keyword evidence="1" id="KW-0472">Membrane</keyword>
<accession>A0ABZ3J8P3</accession>
<feature type="transmembrane region" description="Helical" evidence="1">
    <location>
        <begin position="129"/>
        <end position="147"/>
    </location>
</feature>
<keyword evidence="1" id="KW-1133">Transmembrane helix</keyword>
<keyword evidence="1" id="KW-0812">Transmembrane</keyword>
<organism evidence="2 3">
    <name type="scientific">Sporomusa acidovorans (strain ATCC 49682 / DSM 3132 / Mol)</name>
    <dbReference type="NCBI Taxonomy" id="1123286"/>
    <lineage>
        <taxon>Bacteria</taxon>
        <taxon>Bacillati</taxon>
        <taxon>Bacillota</taxon>
        <taxon>Negativicutes</taxon>
        <taxon>Selenomonadales</taxon>
        <taxon>Sporomusaceae</taxon>
        <taxon>Sporomusa</taxon>
    </lineage>
</organism>
<feature type="transmembrane region" description="Helical" evidence="1">
    <location>
        <begin position="105"/>
        <end position="123"/>
    </location>
</feature>
<feature type="transmembrane region" description="Helical" evidence="1">
    <location>
        <begin position="65"/>
        <end position="84"/>
    </location>
</feature>
<reference evidence="2" key="1">
    <citation type="submission" date="2024-05" db="EMBL/GenBank/DDBJ databases">
        <title>Isolation and characterization of Sporomusa carbonis sp. nov., a carboxydotrophic hydrogenogen in the genus of Sporomusa isolated from a charcoal burning pile.</title>
        <authorList>
            <person name="Boeer T."/>
            <person name="Rosenbaum F."/>
            <person name="Eysell L."/>
            <person name="Mueller V."/>
            <person name="Daniel R."/>
            <person name="Poehlein A."/>
        </authorList>
    </citation>
    <scope>NUCLEOTIDE SEQUENCE [LARGE SCALE GENOMIC DNA]</scope>
    <source>
        <strain evidence="2">DSM 3132</strain>
    </source>
</reference>
<evidence type="ECO:0000313" key="2">
    <source>
        <dbReference type="EMBL" id="XFO74764.1"/>
    </source>
</evidence>
<dbReference type="Proteomes" id="UP000216052">
    <property type="component" value="Chromosome"/>
</dbReference>
<gene>
    <name evidence="2" type="ORF">SPACI_048750</name>
</gene>
<evidence type="ECO:0000256" key="1">
    <source>
        <dbReference type="SAM" id="Phobius"/>
    </source>
</evidence>
<evidence type="ECO:0008006" key="4">
    <source>
        <dbReference type="Google" id="ProtNLM"/>
    </source>
</evidence>
<dbReference type="EMBL" id="CP155571">
    <property type="protein sequence ID" value="XFO74764.1"/>
    <property type="molecule type" value="Genomic_DNA"/>
</dbReference>
<evidence type="ECO:0000313" key="3">
    <source>
        <dbReference type="Proteomes" id="UP000216052"/>
    </source>
</evidence>
<name>A0ABZ3J8P3_SPOA4</name>
<sequence>MYPKPWISFLWSAMFPGFGQLYNRDYIMGITLLILETVINYMAKLNLCIYYVFNGDFEQALKNIDFQWILFYPAIWSFSMWQAYDYAVAIKTYHEFSGMPKQQRSNNAGAFIGLNLGLLFGTLWHHQLIIFWGLGMGAAGFIVGYYIEKVLRCKR</sequence>
<keyword evidence="3" id="KW-1185">Reference proteome</keyword>
<protein>
    <recommendedName>
        <fullName evidence="4">DUF5683 domain-containing protein</fullName>
    </recommendedName>
</protein>
<proteinExistence type="predicted"/>
<feature type="transmembrane region" description="Helical" evidence="1">
    <location>
        <begin position="30"/>
        <end position="53"/>
    </location>
</feature>